<name>A0AAN9ANT0_9CAEN</name>
<evidence type="ECO:0000313" key="3">
    <source>
        <dbReference type="Proteomes" id="UP001374579"/>
    </source>
</evidence>
<gene>
    <name evidence="2" type="ORF">V1264_010036</name>
</gene>
<accession>A0AAN9ANT0</accession>
<protein>
    <recommendedName>
        <fullName evidence="1">DDE-1 domain-containing protein</fullName>
    </recommendedName>
</protein>
<dbReference type="PANTHER" id="PTHR19303">
    <property type="entry name" value="TRANSPOSON"/>
    <property type="match status" value="1"/>
</dbReference>
<dbReference type="GO" id="GO:0003677">
    <property type="term" value="F:DNA binding"/>
    <property type="evidence" value="ECO:0007669"/>
    <property type="project" value="TreeGrafter"/>
</dbReference>
<evidence type="ECO:0000259" key="1">
    <source>
        <dbReference type="Pfam" id="PF03184"/>
    </source>
</evidence>
<feature type="domain" description="DDE-1" evidence="1">
    <location>
        <begin position="2"/>
        <end position="123"/>
    </location>
</feature>
<dbReference type="InterPro" id="IPR004875">
    <property type="entry name" value="DDE_SF_endonuclease_dom"/>
</dbReference>
<dbReference type="InterPro" id="IPR050863">
    <property type="entry name" value="CenT-Element_Derived"/>
</dbReference>
<comment type="caution">
    <text evidence="2">The sequence shown here is derived from an EMBL/GenBank/DDBJ whole genome shotgun (WGS) entry which is preliminary data.</text>
</comment>
<sequence>MNGTEKRPLLVIGKFMKPRCFRGVKVPVDYKANAKAWMTSEIFKSWLVSFDREMQQQHRQVLLVLDNCSSHKLPPLRATKVLFLPPNSTSKLQPLDVGIIRNVKYHYRLAVVSKLLAHINTGGKSGDFKFSLLGDQ</sequence>
<keyword evidence="3" id="KW-1185">Reference proteome</keyword>
<reference evidence="2 3" key="1">
    <citation type="submission" date="2024-02" db="EMBL/GenBank/DDBJ databases">
        <title>Chromosome-scale genome assembly of the rough periwinkle Littorina saxatilis.</title>
        <authorList>
            <person name="De Jode A."/>
            <person name="Faria R."/>
            <person name="Formenti G."/>
            <person name="Sims Y."/>
            <person name="Smith T.P."/>
            <person name="Tracey A."/>
            <person name="Wood J.M.D."/>
            <person name="Zagrodzka Z.B."/>
            <person name="Johannesson K."/>
            <person name="Butlin R.K."/>
            <person name="Leder E.H."/>
        </authorList>
    </citation>
    <scope>NUCLEOTIDE SEQUENCE [LARGE SCALE GENOMIC DNA]</scope>
    <source>
        <strain evidence="2">Snail1</strain>
        <tissue evidence="2">Muscle</tissue>
    </source>
</reference>
<dbReference type="PANTHER" id="PTHR19303:SF73">
    <property type="entry name" value="PROTEIN PDC2"/>
    <property type="match status" value="1"/>
</dbReference>
<proteinExistence type="predicted"/>
<evidence type="ECO:0000313" key="2">
    <source>
        <dbReference type="EMBL" id="KAK7090205.1"/>
    </source>
</evidence>
<dbReference type="Pfam" id="PF03184">
    <property type="entry name" value="DDE_1"/>
    <property type="match status" value="1"/>
</dbReference>
<dbReference type="AlphaFoldDB" id="A0AAN9ANT0"/>
<dbReference type="Proteomes" id="UP001374579">
    <property type="component" value="Unassembled WGS sequence"/>
</dbReference>
<dbReference type="EMBL" id="JBAMIC010000024">
    <property type="protein sequence ID" value="KAK7090205.1"/>
    <property type="molecule type" value="Genomic_DNA"/>
</dbReference>
<dbReference type="GO" id="GO:0005634">
    <property type="term" value="C:nucleus"/>
    <property type="evidence" value="ECO:0007669"/>
    <property type="project" value="TreeGrafter"/>
</dbReference>
<organism evidence="2 3">
    <name type="scientific">Littorina saxatilis</name>
    <dbReference type="NCBI Taxonomy" id="31220"/>
    <lineage>
        <taxon>Eukaryota</taxon>
        <taxon>Metazoa</taxon>
        <taxon>Spiralia</taxon>
        <taxon>Lophotrochozoa</taxon>
        <taxon>Mollusca</taxon>
        <taxon>Gastropoda</taxon>
        <taxon>Caenogastropoda</taxon>
        <taxon>Littorinimorpha</taxon>
        <taxon>Littorinoidea</taxon>
        <taxon>Littorinidae</taxon>
        <taxon>Littorina</taxon>
    </lineage>
</organism>